<dbReference type="EMBL" id="LR797352">
    <property type="protein sequence ID" value="CAB4205246.1"/>
    <property type="molecule type" value="Genomic_DNA"/>
</dbReference>
<evidence type="ECO:0000313" key="1">
    <source>
        <dbReference type="EMBL" id="CAB4190613.1"/>
    </source>
</evidence>
<name>A0A6J5R1P9_9CAUD</name>
<organism evidence="1">
    <name type="scientific">uncultured Caudovirales phage</name>
    <dbReference type="NCBI Taxonomy" id="2100421"/>
    <lineage>
        <taxon>Viruses</taxon>
        <taxon>Duplodnaviria</taxon>
        <taxon>Heunggongvirae</taxon>
        <taxon>Uroviricota</taxon>
        <taxon>Caudoviricetes</taxon>
        <taxon>Peduoviridae</taxon>
        <taxon>Maltschvirus</taxon>
        <taxon>Maltschvirus maltsch</taxon>
    </lineage>
</organism>
<evidence type="ECO:0000313" key="2">
    <source>
        <dbReference type="EMBL" id="CAB4196348.1"/>
    </source>
</evidence>
<reference evidence="1" key="1">
    <citation type="submission" date="2020-05" db="EMBL/GenBank/DDBJ databases">
        <authorList>
            <person name="Chiriac C."/>
            <person name="Salcher M."/>
            <person name="Ghai R."/>
            <person name="Kavagutti S V."/>
        </authorList>
    </citation>
    <scope>NUCLEOTIDE SEQUENCE</scope>
</reference>
<sequence length="64" mass="7112">MRTFFMDMKAQEGSLSGLEEIDLHPTPLPHRTAPAPHRAPTCTSCGGYLSARHDEGVCYFCEED</sequence>
<protein>
    <submittedName>
        <fullName evidence="1">Uncharacterized protein</fullName>
    </submittedName>
</protein>
<gene>
    <name evidence="1" type="ORF">UFOVP1195_80</name>
    <name evidence="2" type="ORF">UFOVP1288_80</name>
    <name evidence="3" type="ORF">UFOVP1409_80</name>
</gene>
<dbReference type="EMBL" id="LR797149">
    <property type="protein sequence ID" value="CAB4190613.1"/>
    <property type="molecule type" value="Genomic_DNA"/>
</dbReference>
<dbReference type="EMBL" id="LR797238">
    <property type="protein sequence ID" value="CAB4196348.1"/>
    <property type="molecule type" value="Genomic_DNA"/>
</dbReference>
<accession>A0A6J5R1P9</accession>
<proteinExistence type="predicted"/>
<evidence type="ECO:0000313" key="3">
    <source>
        <dbReference type="EMBL" id="CAB4205246.1"/>
    </source>
</evidence>